<feature type="transmembrane region" description="Helical" evidence="1">
    <location>
        <begin position="20"/>
        <end position="39"/>
    </location>
</feature>
<dbReference type="KEGG" id="aagg:ETAA8_15120"/>
<protein>
    <submittedName>
        <fullName evidence="2">Uncharacterized protein</fullName>
    </submittedName>
</protein>
<reference evidence="2 3" key="1">
    <citation type="submission" date="2019-02" db="EMBL/GenBank/DDBJ databases">
        <title>Deep-cultivation of Planctomycetes and their phenomic and genomic characterization uncovers novel biology.</title>
        <authorList>
            <person name="Wiegand S."/>
            <person name="Jogler M."/>
            <person name="Boedeker C."/>
            <person name="Pinto D."/>
            <person name="Vollmers J."/>
            <person name="Rivas-Marin E."/>
            <person name="Kohn T."/>
            <person name="Peeters S.H."/>
            <person name="Heuer A."/>
            <person name="Rast P."/>
            <person name="Oberbeckmann S."/>
            <person name="Bunk B."/>
            <person name="Jeske O."/>
            <person name="Meyerdierks A."/>
            <person name="Storesund J.E."/>
            <person name="Kallscheuer N."/>
            <person name="Luecker S."/>
            <person name="Lage O.M."/>
            <person name="Pohl T."/>
            <person name="Merkel B.J."/>
            <person name="Hornburger P."/>
            <person name="Mueller R.-W."/>
            <person name="Bruemmer F."/>
            <person name="Labrenz M."/>
            <person name="Spormann A.M."/>
            <person name="Op den Camp H."/>
            <person name="Overmann J."/>
            <person name="Amann R."/>
            <person name="Jetten M.S.M."/>
            <person name="Mascher T."/>
            <person name="Medema M.H."/>
            <person name="Devos D.P."/>
            <person name="Kaster A.-K."/>
            <person name="Ovreas L."/>
            <person name="Rohde M."/>
            <person name="Galperin M.Y."/>
            <person name="Jogler C."/>
        </authorList>
    </citation>
    <scope>NUCLEOTIDE SEQUENCE [LARGE SCALE GENOMIC DNA]</scope>
    <source>
        <strain evidence="2 3">ETA_A8</strain>
    </source>
</reference>
<keyword evidence="1" id="KW-0812">Transmembrane</keyword>
<gene>
    <name evidence="2" type="ORF">ETAA8_15120</name>
</gene>
<accession>A0A517Y860</accession>
<dbReference type="AlphaFoldDB" id="A0A517Y860"/>
<sequence length="45" mass="4738">MFTQLLIAQANAASSMSFSQWLLLGVTVVGGVGLIFLILKMKPAA</sequence>
<dbReference type="RefSeq" id="WP_202921640.1">
    <property type="nucleotide sequence ID" value="NZ_CP036274.1"/>
</dbReference>
<dbReference type="Proteomes" id="UP000315017">
    <property type="component" value="Chromosome"/>
</dbReference>
<evidence type="ECO:0000256" key="1">
    <source>
        <dbReference type="SAM" id="Phobius"/>
    </source>
</evidence>
<dbReference type="EMBL" id="CP036274">
    <property type="protein sequence ID" value="QDU26434.1"/>
    <property type="molecule type" value="Genomic_DNA"/>
</dbReference>
<organism evidence="2 3">
    <name type="scientific">Anatilimnocola aggregata</name>
    <dbReference type="NCBI Taxonomy" id="2528021"/>
    <lineage>
        <taxon>Bacteria</taxon>
        <taxon>Pseudomonadati</taxon>
        <taxon>Planctomycetota</taxon>
        <taxon>Planctomycetia</taxon>
        <taxon>Pirellulales</taxon>
        <taxon>Pirellulaceae</taxon>
        <taxon>Anatilimnocola</taxon>
    </lineage>
</organism>
<proteinExistence type="predicted"/>
<evidence type="ECO:0000313" key="2">
    <source>
        <dbReference type="EMBL" id="QDU26434.1"/>
    </source>
</evidence>
<name>A0A517Y860_9BACT</name>
<keyword evidence="1" id="KW-1133">Transmembrane helix</keyword>
<keyword evidence="3" id="KW-1185">Reference proteome</keyword>
<evidence type="ECO:0000313" key="3">
    <source>
        <dbReference type="Proteomes" id="UP000315017"/>
    </source>
</evidence>
<keyword evidence="1" id="KW-0472">Membrane</keyword>